<comment type="similarity">
    <text evidence="1">Belongs to the proline racemase family.</text>
</comment>
<feature type="active site" description="Proton donor" evidence="2">
    <location>
        <position position="254"/>
    </location>
</feature>
<dbReference type="InterPro" id="IPR008794">
    <property type="entry name" value="Pro_racemase_fam"/>
</dbReference>
<evidence type="ECO:0000313" key="3">
    <source>
        <dbReference type="EMBL" id="SDJ12919.1"/>
    </source>
</evidence>
<organism evidence="3 4">
    <name type="scientific">Natribacillus halophilus</name>
    <dbReference type="NCBI Taxonomy" id="549003"/>
    <lineage>
        <taxon>Bacteria</taxon>
        <taxon>Bacillati</taxon>
        <taxon>Bacillota</taxon>
        <taxon>Bacilli</taxon>
        <taxon>Bacillales</taxon>
        <taxon>Bacillaceae</taxon>
        <taxon>Natribacillus</taxon>
    </lineage>
</organism>
<dbReference type="OrthoDB" id="181267at2"/>
<evidence type="ECO:0000256" key="1">
    <source>
        <dbReference type="ARBA" id="ARBA00007529"/>
    </source>
</evidence>
<keyword evidence="4" id="KW-1185">Reference proteome</keyword>
<evidence type="ECO:0000313" key="4">
    <source>
        <dbReference type="Proteomes" id="UP000198853"/>
    </source>
</evidence>
<reference evidence="3 4" key="1">
    <citation type="submission" date="2016-10" db="EMBL/GenBank/DDBJ databases">
        <authorList>
            <person name="de Groot N.N."/>
        </authorList>
    </citation>
    <scope>NUCLEOTIDE SEQUENCE [LARGE SCALE GENOMIC DNA]</scope>
    <source>
        <strain evidence="3 4">DSM 21771</strain>
    </source>
</reference>
<protein>
    <submittedName>
        <fullName evidence="3">Proline racemase</fullName>
    </submittedName>
</protein>
<evidence type="ECO:0000256" key="2">
    <source>
        <dbReference type="PIRSR" id="PIRSR029792-1"/>
    </source>
</evidence>
<dbReference type="SFLD" id="SFLDS00028">
    <property type="entry name" value="Proline_Racemase"/>
    <property type="match status" value="1"/>
</dbReference>
<accession>A0A1G8R7I6</accession>
<dbReference type="PANTHER" id="PTHR33442">
    <property type="entry name" value="TRANS-3-HYDROXY-L-PROLINE DEHYDRATASE"/>
    <property type="match status" value="1"/>
</dbReference>
<dbReference type="GO" id="GO:0047580">
    <property type="term" value="F:4-hydroxyproline epimerase activity"/>
    <property type="evidence" value="ECO:0007669"/>
    <property type="project" value="TreeGrafter"/>
</dbReference>
<feature type="active site" description="Proton acceptor" evidence="2">
    <location>
        <position position="91"/>
    </location>
</feature>
<dbReference type="Pfam" id="PF05544">
    <property type="entry name" value="Pro_racemase"/>
    <property type="match status" value="1"/>
</dbReference>
<dbReference type="PANTHER" id="PTHR33442:SF5">
    <property type="entry name" value="BIFUNCTIONAL TRANS-3-HYDROXY-L-PROLINE DEHYDRATASE_2-EPIMERASE"/>
    <property type="match status" value="1"/>
</dbReference>
<dbReference type="AlphaFoldDB" id="A0A1G8R7I6"/>
<gene>
    <name evidence="3" type="ORF">SAMN04488123_1163</name>
</gene>
<dbReference type="FunFam" id="3.10.310.10:FF:000005">
    <property type="entry name" value="Proline racemase"/>
    <property type="match status" value="1"/>
</dbReference>
<name>A0A1G8R7I6_9BACI</name>
<sequence>MKLNKLVHTVDAHAEGEPSRIVVGGVIDVPGETMFDKKMYLENYNDEFRKFLIHEPRGSTVLHADLVLPPTNSMADAGFIIMEATDYPPMSGSNTICTVTVLLETGMLPMVEPITEITLESPAGLINVEAHCKNGKCERVTFTNAPSFVTHLDEKITVPRLGEVKVDVAYGGAFFVFVDAESLGYKIIDEEAGELSQLGEEIKRAAASQLPIAHPENEDIHTISFTTFTAPPLVGGQGRNATIVSPGRVDRSACGTATSARLAILHAKNELGIEHEYVHESILNTNFVGEILEETEVGPYPGVITSISGRAWITGTHQLSVDPSDPFTTGITLPDLWERF</sequence>
<dbReference type="EMBL" id="FNEN01000016">
    <property type="protein sequence ID" value="SDJ12919.1"/>
    <property type="molecule type" value="Genomic_DNA"/>
</dbReference>
<dbReference type="PIRSF" id="PIRSF029792">
    <property type="entry name" value="Pro_racemase"/>
    <property type="match status" value="1"/>
</dbReference>
<proteinExistence type="inferred from homology"/>
<dbReference type="RefSeq" id="WP_090399444.1">
    <property type="nucleotide sequence ID" value="NZ_FNEN01000016.1"/>
</dbReference>
<dbReference type="SUPFAM" id="SSF54506">
    <property type="entry name" value="Diaminopimelate epimerase-like"/>
    <property type="match status" value="1"/>
</dbReference>
<dbReference type="Gene3D" id="3.10.310.10">
    <property type="entry name" value="Diaminopimelate Epimerase, Chain A, domain 1"/>
    <property type="match status" value="2"/>
</dbReference>
<dbReference type="Proteomes" id="UP000198853">
    <property type="component" value="Unassembled WGS sequence"/>
</dbReference>